<evidence type="ECO:0000256" key="1">
    <source>
        <dbReference type="SAM" id="MobiDB-lite"/>
    </source>
</evidence>
<evidence type="ECO:0000313" key="3">
    <source>
        <dbReference type="Proteomes" id="UP001307889"/>
    </source>
</evidence>
<gene>
    <name evidence="2" type="ORF">NTJ_01296</name>
</gene>
<dbReference type="Proteomes" id="UP001307889">
    <property type="component" value="Chromosome 1"/>
</dbReference>
<feature type="region of interest" description="Disordered" evidence="1">
    <location>
        <begin position="162"/>
        <end position="191"/>
    </location>
</feature>
<keyword evidence="3" id="KW-1185">Reference proteome</keyword>
<sequence length="191" mass="21019">MGIARRRHAGPASPLGSASPHRPGPPPPRSSWQSAARASLRPTSARDRHLFRRPLACAAASAPPARQRLPHHSDLRHGRQSVSSLRSGWVVPCEIVRYRRAFGQRRVRVTPPCHARNSNKIGSVTCEPTLRNCRKTRPRLFPLGWDSTIGSNRKRRTLVLKENQSLRGPSLPSSALAPSPKGSEMDSNFAA</sequence>
<organism evidence="2 3">
    <name type="scientific">Nesidiocoris tenuis</name>
    <dbReference type="NCBI Taxonomy" id="355587"/>
    <lineage>
        <taxon>Eukaryota</taxon>
        <taxon>Metazoa</taxon>
        <taxon>Ecdysozoa</taxon>
        <taxon>Arthropoda</taxon>
        <taxon>Hexapoda</taxon>
        <taxon>Insecta</taxon>
        <taxon>Pterygota</taxon>
        <taxon>Neoptera</taxon>
        <taxon>Paraneoptera</taxon>
        <taxon>Hemiptera</taxon>
        <taxon>Heteroptera</taxon>
        <taxon>Panheteroptera</taxon>
        <taxon>Cimicomorpha</taxon>
        <taxon>Miridae</taxon>
        <taxon>Dicyphina</taxon>
        <taxon>Nesidiocoris</taxon>
    </lineage>
</organism>
<evidence type="ECO:0000313" key="2">
    <source>
        <dbReference type="EMBL" id="BES88495.1"/>
    </source>
</evidence>
<reference evidence="2 3" key="1">
    <citation type="submission" date="2023-09" db="EMBL/GenBank/DDBJ databases">
        <title>Nesidiocoris tenuis whole genome shotgun sequence.</title>
        <authorList>
            <person name="Shibata T."/>
            <person name="Shimoda M."/>
            <person name="Kobayashi T."/>
            <person name="Uehara T."/>
        </authorList>
    </citation>
    <scope>NUCLEOTIDE SEQUENCE [LARGE SCALE GENOMIC DNA]</scope>
    <source>
        <strain evidence="2 3">Japan</strain>
    </source>
</reference>
<feature type="region of interest" description="Disordered" evidence="1">
    <location>
        <begin position="1"/>
        <end position="47"/>
    </location>
</feature>
<accession>A0ABN7A883</accession>
<name>A0ABN7A883_9HEMI</name>
<protein>
    <submittedName>
        <fullName evidence="2">Uncharacterized protein</fullName>
    </submittedName>
</protein>
<feature type="region of interest" description="Disordered" evidence="1">
    <location>
        <begin position="59"/>
        <end position="81"/>
    </location>
</feature>
<feature type="compositionally biased region" description="Low complexity" evidence="1">
    <location>
        <begin position="169"/>
        <end position="180"/>
    </location>
</feature>
<proteinExistence type="predicted"/>
<dbReference type="EMBL" id="AP028909">
    <property type="protein sequence ID" value="BES88495.1"/>
    <property type="molecule type" value="Genomic_DNA"/>
</dbReference>